<dbReference type="SUPFAM" id="SSF46689">
    <property type="entry name" value="Homeodomain-like"/>
    <property type="match status" value="2"/>
</dbReference>
<evidence type="ECO:0000256" key="1">
    <source>
        <dbReference type="ARBA" id="ARBA00023015"/>
    </source>
</evidence>
<name>A0ABW1TD65_9LACO</name>
<evidence type="ECO:0000313" key="6">
    <source>
        <dbReference type="Proteomes" id="UP001596283"/>
    </source>
</evidence>
<evidence type="ECO:0000313" key="5">
    <source>
        <dbReference type="EMBL" id="MFC6259544.1"/>
    </source>
</evidence>
<dbReference type="PROSITE" id="PS01124">
    <property type="entry name" value="HTH_ARAC_FAMILY_2"/>
    <property type="match status" value="1"/>
</dbReference>
<comment type="caution">
    <text evidence="5">The sequence shown here is derived from an EMBL/GenBank/DDBJ whole genome shotgun (WGS) entry which is preliminary data.</text>
</comment>
<accession>A0ABW1TD65</accession>
<reference evidence="6" key="1">
    <citation type="journal article" date="2019" name="Int. J. Syst. Evol. Microbiol.">
        <title>The Global Catalogue of Microorganisms (GCM) 10K type strain sequencing project: providing services to taxonomists for standard genome sequencing and annotation.</title>
        <authorList>
            <consortium name="The Broad Institute Genomics Platform"/>
            <consortium name="The Broad Institute Genome Sequencing Center for Infectious Disease"/>
            <person name="Wu L."/>
            <person name="Ma J."/>
        </authorList>
    </citation>
    <scope>NUCLEOTIDE SEQUENCE [LARGE SCALE GENOMIC DNA]</scope>
    <source>
        <strain evidence="6">CCM 8908</strain>
    </source>
</reference>
<dbReference type="InterPro" id="IPR018060">
    <property type="entry name" value="HTH_AraC"/>
</dbReference>
<dbReference type="PANTHER" id="PTHR43280:SF28">
    <property type="entry name" value="HTH-TYPE TRANSCRIPTIONAL ACTIVATOR RHAS"/>
    <property type="match status" value="1"/>
</dbReference>
<keyword evidence="2" id="KW-0238">DNA-binding</keyword>
<feature type="domain" description="HTH araC/xylS-type" evidence="4">
    <location>
        <begin position="161"/>
        <end position="259"/>
    </location>
</feature>
<evidence type="ECO:0000256" key="3">
    <source>
        <dbReference type="ARBA" id="ARBA00023163"/>
    </source>
</evidence>
<dbReference type="Gene3D" id="1.10.10.60">
    <property type="entry name" value="Homeodomain-like"/>
    <property type="match status" value="2"/>
</dbReference>
<dbReference type="PANTHER" id="PTHR43280">
    <property type="entry name" value="ARAC-FAMILY TRANSCRIPTIONAL REGULATOR"/>
    <property type="match status" value="1"/>
</dbReference>
<dbReference type="Pfam" id="PF12833">
    <property type="entry name" value="HTH_18"/>
    <property type="match status" value="1"/>
</dbReference>
<sequence length="354" mass="40301">MNFNSQETRYIRIKQILTLFYQLTKTHLTFIDASLHLVTSDGLLIDPDKVNAFFHKKNLSFFFPLITNGQFNGLFITNKNSIPVNTTSLHQDALENIATSVLNAYYQEITILSPLTKEELTKGSQLFSLLISGAVNEVESVTHTFKPAPTPSNNKGRNDIDIALSYIDQNIDQKLTLVTVAKNSYLSPAYLSRLFKEHFKINFSNYIRIRKIALAQTQLISTDQPINDVSKTIGFARANYFNKVFKETTSLTPLQFRKRYSGAQKIYTINRDLAWNDNISVYAASQHYFQKKGIVLREKNINGRPCIVAIDGLSSLNNTKGWIYLVDGVQPQIFPSETYVKDKSVIQWIYVTLS</sequence>
<keyword evidence="3" id="KW-0804">Transcription</keyword>
<organism evidence="5 6">
    <name type="scientific">Levilactobacillus fujinensis</name>
    <dbReference type="NCBI Taxonomy" id="2486024"/>
    <lineage>
        <taxon>Bacteria</taxon>
        <taxon>Bacillati</taxon>
        <taxon>Bacillota</taxon>
        <taxon>Bacilli</taxon>
        <taxon>Lactobacillales</taxon>
        <taxon>Lactobacillaceae</taxon>
        <taxon>Levilactobacillus</taxon>
    </lineage>
</organism>
<keyword evidence="1" id="KW-0805">Transcription regulation</keyword>
<dbReference type="EMBL" id="JBHSSI010000011">
    <property type="protein sequence ID" value="MFC6259544.1"/>
    <property type="molecule type" value="Genomic_DNA"/>
</dbReference>
<protein>
    <submittedName>
        <fullName evidence="5">Helix-turn-helix domain-containing protein</fullName>
    </submittedName>
</protein>
<evidence type="ECO:0000259" key="4">
    <source>
        <dbReference type="PROSITE" id="PS01124"/>
    </source>
</evidence>
<proteinExistence type="predicted"/>
<evidence type="ECO:0000256" key="2">
    <source>
        <dbReference type="ARBA" id="ARBA00023125"/>
    </source>
</evidence>
<gene>
    <name evidence="5" type="ORF">ACFP1C_01155</name>
</gene>
<keyword evidence="6" id="KW-1185">Reference proteome</keyword>
<dbReference type="Proteomes" id="UP001596283">
    <property type="component" value="Unassembled WGS sequence"/>
</dbReference>
<dbReference type="InterPro" id="IPR009057">
    <property type="entry name" value="Homeodomain-like_sf"/>
</dbReference>
<dbReference type="RefSeq" id="WP_125688072.1">
    <property type="nucleotide sequence ID" value="NZ_JBHSSI010000011.1"/>
</dbReference>
<dbReference type="SMART" id="SM00342">
    <property type="entry name" value="HTH_ARAC"/>
    <property type="match status" value="1"/>
</dbReference>